<dbReference type="InterPro" id="IPR054031">
    <property type="entry name" value="XylR_PBP1"/>
</dbReference>
<dbReference type="InterPro" id="IPR018062">
    <property type="entry name" value="HTH_AraC-typ_CS"/>
</dbReference>
<comment type="caution">
    <text evidence="5">The sequence shown here is derived from an EMBL/GenBank/DDBJ whole genome shotgun (WGS) entry which is preliminary data.</text>
</comment>
<keyword evidence="2" id="KW-0238">DNA-binding</keyword>
<feature type="domain" description="HTH araC/xylS-type" evidence="4">
    <location>
        <begin position="280"/>
        <end position="378"/>
    </location>
</feature>
<dbReference type="EMBL" id="JBHUIT010000031">
    <property type="protein sequence ID" value="MFD2257728.1"/>
    <property type="molecule type" value="Genomic_DNA"/>
</dbReference>
<keyword evidence="6" id="KW-1185">Reference proteome</keyword>
<name>A0ABW5D9E8_9BACT</name>
<dbReference type="Gene3D" id="3.40.50.2300">
    <property type="match status" value="2"/>
</dbReference>
<dbReference type="InterPro" id="IPR018060">
    <property type="entry name" value="HTH_AraC"/>
</dbReference>
<dbReference type="RefSeq" id="WP_386821075.1">
    <property type="nucleotide sequence ID" value="NZ_JBHUIT010000031.1"/>
</dbReference>
<dbReference type="Gene3D" id="1.10.10.60">
    <property type="entry name" value="Homeodomain-like"/>
    <property type="match status" value="1"/>
</dbReference>
<dbReference type="InterPro" id="IPR046335">
    <property type="entry name" value="LacI/GalR-like_sensor"/>
</dbReference>
<dbReference type="PANTHER" id="PTHR30146:SF24">
    <property type="entry name" value="XYLOSE OPERON REGULATORY PROTEIN"/>
    <property type="match status" value="1"/>
</dbReference>
<evidence type="ECO:0000259" key="4">
    <source>
        <dbReference type="PROSITE" id="PS01124"/>
    </source>
</evidence>
<keyword evidence="3" id="KW-0804">Transcription</keyword>
<evidence type="ECO:0000256" key="1">
    <source>
        <dbReference type="ARBA" id="ARBA00023015"/>
    </source>
</evidence>
<dbReference type="SUPFAM" id="SSF53822">
    <property type="entry name" value="Periplasmic binding protein-like I"/>
    <property type="match status" value="1"/>
</dbReference>
<evidence type="ECO:0000256" key="2">
    <source>
        <dbReference type="ARBA" id="ARBA00023125"/>
    </source>
</evidence>
<accession>A0ABW5D9E8</accession>
<dbReference type="InterPro" id="IPR009057">
    <property type="entry name" value="Homeodomain-like_sf"/>
</dbReference>
<reference evidence="6" key="1">
    <citation type="journal article" date="2019" name="Int. J. Syst. Evol. Microbiol.">
        <title>The Global Catalogue of Microorganisms (GCM) 10K type strain sequencing project: providing services to taxonomists for standard genome sequencing and annotation.</title>
        <authorList>
            <consortium name="The Broad Institute Genomics Platform"/>
            <consortium name="The Broad Institute Genome Sequencing Center for Infectious Disease"/>
            <person name="Wu L."/>
            <person name="Ma J."/>
        </authorList>
    </citation>
    <scope>NUCLEOTIDE SEQUENCE [LARGE SCALE GENOMIC DNA]</scope>
    <source>
        <strain evidence="6">CGMCC 4.7106</strain>
    </source>
</reference>
<dbReference type="Pfam" id="PF12833">
    <property type="entry name" value="HTH_18"/>
    <property type="match status" value="1"/>
</dbReference>
<dbReference type="SUPFAM" id="SSF46689">
    <property type="entry name" value="Homeodomain-like"/>
    <property type="match status" value="2"/>
</dbReference>
<dbReference type="PROSITE" id="PS01124">
    <property type="entry name" value="HTH_ARAC_FAMILY_2"/>
    <property type="match status" value="1"/>
</dbReference>
<dbReference type="Pfam" id="PF22177">
    <property type="entry name" value="PBP1_XylR"/>
    <property type="match status" value="1"/>
</dbReference>
<organism evidence="5 6">
    <name type="scientific">Luteolibacter algae</name>
    <dbReference type="NCBI Taxonomy" id="454151"/>
    <lineage>
        <taxon>Bacteria</taxon>
        <taxon>Pseudomonadati</taxon>
        <taxon>Verrucomicrobiota</taxon>
        <taxon>Verrucomicrobiia</taxon>
        <taxon>Verrucomicrobiales</taxon>
        <taxon>Verrucomicrobiaceae</taxon>
        <taxon>Luteolibacter</taxon>
    </lineage>
</organism>
<proteinExistence type="predicted"/>
<dbReference type="PANTHER" id="PTHR30146">
    <property type="entry name" value="LACI-RELATED TRANSCRIPTIONAL REPRESSOR"/>
    <property type="match status" value="1"/>
</dbReference>
<dbReference type="Pfam" id="PF13377">
    <property type="entry name" value="Peripla_BP_3"/>
    <property type="match status" value="1"/>
</dbReference>
<protein>
    <submittedName>
        <fullName evidence="5">Substrate-binding domain-containing protein</fullName>
    </submittedName>
</protein>
<evidence type="ECO:0000313" key="5">
    <source>
        <dbReference type="EMBL" id="MFD2257728.1"/>
    </source>
</evidence>
<dbReference type="SMART" id="SM00342">
    <property type="entry name" value="HTH_ARAC"/>
    <property type="match status" value="1"/>
</dbReference>
<evidence type="ECO:0000313" key="6">
    <source>
        <dbReference type="Proteomes" id="UP001597375"/>
    </source>
</evidence>
<keyword evidence="1" id="KW-0805">Transcription regulation</keyword>
<dbReference type="PROSITE" id="PS00041">
    <property type="entry name" value="HTH_ARAC_FAMILY_1"/>
    <property type="match status" value="1"/>
</dbReference>
<evidence type="ECO:0000256" key="3">
    <source>
        <dbReference type="ARBA" id="ARBA00023163"/>
    </source>
</evidence>
<dbReference type="CDD" id="cd01543">
    <property type="entry name" value="PBP1_XylR"/>
    <property type="match status" value="1"/>
</dbReference>
<dbReference type="InterPro" id="IPR028082">
    <property type="entry name" value="Peripla_BP_I"/>
</dbReference>
<gene>
    <name evidence="5" type="ORF">ACFSSA_13690</name>
</gene>
<sequence length="381" mass="42890">MPPVKEIPQVAIFVSTSNSWGRSIVKGIISYANEVGPWHIWVRTGTRETLEHLPRGWRGDGIIARVATPSFAEDIKKSQLPVVNVCDFDVPDFASACVRTDDSIGTKLAVEHFIDRGINNVALAGPFHLPNPAAYSRHFKNAVSQHKLPYQTFALRESELQDSKKLAEWINSQPKPLGLLVWGNEYARQVVDCCMQENISVPHDVAILSGGYDELLSHACFPALSGIMAPTEQIGYKAAELLHLKLLGEPVENKTIYLPPMGIIERLSTDTLAVEDPRLVQVIQYIRDHAFEPISMDDILRAVPMARRSLENRFQRAFGRSPTDEVRRIRIKRASKLLSETDLPMQDVAEACGYTTYNYLSHVFKKSTGQSPRQFRKQFRI</sequence>
<dbReference type="Proteomes" id="UP001597375">
    <property type="component" value="Unassembled WGS sequence"/>
</dbReference>